<dbReference type="OrthoDB" id="184880at2759"/>
<evidence type="ECO:0000313" key="2">
    <source>
        <dbReference type="Proteomes" id="UP001152607"/>
    </source>
</evidence>
<gene>
    <name evidence="1" type="ORF">PDIGIT_LOCUS4406</name>
</gene>
<evidence type="ECO:0000313" key="1">
    <source>
        <dbReference type="EMBL" id="CAI6331131.1"/>
    </source>
</evidence>
<proteinExistence type="predicted"/>
<dbReference type="SUPFAM" id="SSF53335">
    <property type="entry name" value="S-adenosyl-L-methionine-dependent methyltransferases"/>
    <property type="match status" value="1"/>
</dbReference>
<evidence type="ECO:0008006" key="3">
    <source>
        <dbReference type="Google" id="ProtNLM"/>
    </source>
</evidence>
<comment type="caution">
    <text evidence="1">The sequence shown here is derived from an EMBL/GenBank/DDBJ whole genome shotgun (WGS) entry which is preliminary data.</text>
</comment>
<dbReference type="AlphaFoldDB" id="A0A9W4UBS2"/>
<reference evidence="1" key="1">
    <citation type="submission" date="2023-01" db="EMBL/GenBank/DDBJ databases">
        <authorList>
            <person name="Van Ghelder C."/>
            <person name="Rancurel C."/>
        </authorList>
    </citation>
    <scope>NUCLEOTIDE SEQUENCE</scope>
    <source>
        <strain evidence="1">CNCM I-4278</strain>
    </source>
</reference>
<name>A0A9W4UBS2_9PLEO</name>
<dbReference type="Gene3D" id="3.40.50.150">
    <property type="entry name" value="Vaccinia Virus protein VP39"/>
    <property type="match status" value="1"/>
</dbReference>
<organism evidence="1 2">
    <name type="scientific">Periconia digitata</name>
    <dbReference type="NCBI Taxonomy" id="1303443"/>
    <lineage>
        <taxon>Eukaryota</taxon>
        <taxon>Fungi</taxon>
        <taxon>Dikarya</taxon>
        <taxon>Ascomycota</taxon>
        <taxon>Pezizomycotina</taxon>
        <taxon>Dothideomycetes</taxon>
        <taxon>Pleosporomycetidae</taxon>
        <taxon>Pleosporales</taxon>
        <taxon>Massarineae</taxon>
        <taxon>Periconiaceae</taxon>
        <taxon>Periconia</taxon>
    </lineage>
</organism>
<dbReference type="Pfam" id="PF13489">
    <property type="entry name" value="Methyltransf_23"/>
    <property type="match status" value="1"/>
</dbReference>
<dbReference type="InterPro" id="IPR029063">
    <property type="entry name" value="SAM-dependent_MTases_sf"/>
</dbReference>
<sequence>MGDSGAPQYADPAEEARAKGEIFVQYHPIEAGRLITQHEIFKDAMKRIVFAPVDLQKDDLQVMDSGTADGHWLVDLRQNTSGTNSSFVGADSFTKMFPRPTPDGIELHLQRADSPWPRSWLRRFDYVHQRLVLPGIQFMPLSDVVKNLCELVKPGGWIELLEQNHNSPRAGGLAKAEAMICEMFTIQGTGHDYGLRMKGWLQDAGMEDIHEQVFDVPVGPLNPNPEMAEKSVEQVTNAIKGFIPIARGLPVTMPRAELDTLAEDTEREMRRVGAVQSIYIVYARKPLHA</sequence>
<protein>
    <recommendedName>
        <fullName evidence="3">Methyltransferase</fullName>
    </recommendedName>
</protein>
<keyword evidence="2" id="KW-1185">Reference proteome</keyword>
<dbReference type="EMBL" id="CAOQHR010000002">
    <property type="protein sequence ID" value="CAI6331131.1"/>
    <property type="molecule type" value="Genomic_DNA"/>
</dbReference>
<accession>A0A9W4UBS2</accession>
<dbReference type="Proteomes" id="UP001152607">
    <property type="component" value="Unassembled WGS sequence"/>
</dbReference>